<dbReference type="RefSeq" id="WP_123661576.1">
    <property type="nucleotide sequence ID" value="NZ_RJKE01000001.1"/>
</dbReference>
<dbReference type="OrthoDB" id="3536267at2"/>
<comment type="caution">
    <text evidence="2">The sequence shown here is derived from an EMBL/GenBank/DDBJ whole genome shotgun (WGS) entry which is preliminary data.</text>
</comment>
<keyword evidence="3" id="KW-1185">Reference proteome</keyword>
<dbReference type="EMBL" id="RJKE01000001">
    <property type="protein sequence ID" value="ROO82565.1"/>
    <property type="molecule type" value="Genomic_DNA"/>
</dbReference>
<evidence type="ECO:0000313" key="3">
    <source>
        <dbReference type="Proteomes" id="UP000272400"/>
    </source>
</evidence>
<name>A0A3N1CMY7_9ACTN</name>
<feature type="compositionally biased region" description="Basic and acidic residues" evidence="1">
    <location>
        <begin position="89"/>
        <end position="100"/>
    </location>
</feature>
<dbReference type="Proteomes" id="UP000272400">
    <property type="component" value="Unassembled WGS sequence"/>
</dbReference>
<organism evidence="2 3">
    <name type="scientific">Actinocorallia herbida</name>
    <dbReference type="NCBI Taxonomy" id="58109"/>
    <lineage>
        <taxon>Bacteria</taxon>
        <taxon>Bacillati</taxon>
        <taxon>Actinomycetota</taxon>
        <taxon>Actinomycetes</taxon>
        <taxon>Streptosporangiales</taxon>
        <taxon>Thermomonosporaceae</taxon>
        <taxon>Actinocorallia</taxon>
    </lineage>
</organism>
<feature type="region of interest" description="Disordered" evidence="1">
    <location>
        <begin position="78"/>
        <end position="100"/>
    </location>
</feature>
<gene>
    <name evidence="2" type="ORF">EDD29_0045</name>
</gene>
<reference evidence="2 3" key="1">
    <citation type="submission" date="2018-11" db="EMBL/GenBank/DDBJ databases">
        <title>Sequencing the genomes of 1000 actinobacteria strains.</title>
        <authorList>
            <person name="Klenk H.-P."/>
        </authorList>
    </citation>
    <scope>NUCLEOTIDE SEQUENCE [LARGE SCALE GENOMIC DNA]</scope>
    <source>
        <strain evidence="2 3">DSM 44254</strain>
    </source>
</reference>
<sequence>MSMRQPQLGDIVRYVGRFGIHATRAAIVSCTTADVVPGGDLVPLDDETHVHLAVFTPSPANSFPEMNVPYDPARAPGTWHWPDLPNPHPDARRDVPGSSS</sequence>
<dbReference type="AlphaFoldDB" id="A0A3N1CMY7"/>
<protein>
    <submittedName>
        <fullName evidence="2">Uncharacterized protein</fullName>
    </submittedName>
</protein>
<proteinExistence type="predicted"/>
<evidence type="ECO:0000256" key="1">
    <source>
        <dbReference type="SAM" id="MobiDB-lite"/>
    </source>
</evidence>
<accession>A0A3N1CMY7</accession>
<evidence type="ECO:0000313" key="2">
    <source>
        <dbReference type="EMBL" id="ROO82565.1"/>
    </source>
</evidence>